<evidence type="ECO:0008006" key="4">
    <source>
        <dbReference type="Google" id="ProtNLM"/>
    </source>
</evidence>
<evidence type="ECO:0000256" key="1">
    <source>
        <dbReference type="SAM" id="Phobius"/>
    </source>
</evidence>
<dbReference type="RefSeq" id="WP_181148776.1">
    <property type="nucleotide sequence ID" value="NZ_CP102487.1"/>
</dbReference>
<evidence type="ECO:0000313" key="3">
    <source>
        <dbReference type="Proteomes" id="UP001060018"/>
    </source>
</evidence>
<gene>
    <name evidence="2" type="ORF">NUH22_16470</name>
</gene>
<keyword evidence="1" id="KW-0472">Membrane</keyword>
<name>A0AA94XS20_9MICC</name>
<reference evidence="2" key="1">
    <citation type="journal article" date="2022" name="Pest Manag. Sci.">
        <title>Glutamicibacter halophytocola-mediated host fitness of potato tuber moth on Solanaceae crops.</title>
        <authorList>
            <person name="Wang W."/>
            <person name="Xiao G."/>
            <person name="Du G."/>
            <person name="Chang L."/>
            <person name="Yang Y."/>
            <person name="Ye J."/>
            <person name="Chen B."/>
        </authorList>
    </citation>
    <scope>NUCLEOTIDE SEQUENCE</scope>
    <source>
        <strain evidence="2">S2</strain>
    </source>
</reference>
<accession>A0AA94XS20</accession>
<evidence type="ECO:0000313" key="2">
    <source>
        <dbReference type="EMBL" id="UUX58863.1"/>
    </source>
</evidence>
<sequence length="58" mass="6351">MLHVKWGLAIGCLAGLLIAFGSFTQFVVVAFFAIIGAGVGWLLQDRVDLGQVFSKRRR</sequence>
<dbReference type="AlphaFoldDB" id="A0AA94XS20"/>
<keyword evidence="1" id="KW-0812">Transmembrane</keyword>
<dbReference type="Proteomes" id="UP001060018">
    <property type="component" value="Chromosome"/>
</dbReference>
<protein>
    <recommendedName>
        <fullName evidence="4">DUF2273 domain-containing protein</fullName>
    </recommendedName>
</protein>
<dbReference type="EMBL" id="CP102487">
    <property type="protein sequence ID" value="UUX58863.1"/>
    <property type="molecule type" value="Genomic_DNA"/>
</dbReference>
<proteinExistence type="predicted"/>
<feature type="transmembrane region" description="Helical" evidence="1">
    <location>
        <begin position="6"/>
        <end position="39"/>
    </location>
</feature>
<organism evidence="2 3">
    <name type="scientific">Glutamicibacter halophytocola</name>
    <dbReference type="NCBI Taxonomy" id="1933880"/>
    <lineage>
        <taxon>Bacteria</taxon>
        <taxon>Bacillati</taxon>
        <taxon>Actinomycetota</taxon>
        <taxon>Actinomycetes</taxon>
        <taxon>Micrococcales</taxon>
        <taxon>Micrococcaceae</taxon>
        <taxon>Glutamicibacter</taxon>
    </lineage>
</organism>
<keyword evidence="1" id="KW-1133">Transmembrane helix</keyword>